<organism evidence="7 8">
    <name type="scientific">Paracoccus sulfuroxidans</name>
    <dbReference type="NCBI Taxonomy" id="384678"/>
    <lineage>
        <taxon>Bacteria</taxon>
        <taxon>Pseudomonadati</taxon>
        <taxon>Pseudomonadota</taxon>
        <taxon>Alphaproteobacteria</taxon>
        <taxon>Rhodobacterales</taxon>
        <taxon>Paracoccaceae</taxon>
        <taxon>Paracoccus</taxon>
    </lineage>
</organism>
<feature type="signal peptide" evidence="5">
    <location>
        <begin position="1"/>
        <end position="23"/>
    </location>
</feature>
<dbReference type="SUPFAM" id="SSF46626">
    <property type="entry name" value="Cytochrome c"/>
    <property type="match status" value="1"/>
</dbReference>
<evidence type="ECO:0000256" key="2">
    <source>
        <dbReference type="ARBA" id="ARBA00022723"/>
    </source>
</evidence>
<dbReference type="Proteomes" id="UP000316225">
    <property type="component" value="Unassembled WGS sequence"/>
</dbReference>
<accession>A0A562NMD8</accession>
<evidence type="ECO:0000259" key="6">
    <source>
        <dbReference type="PROSITE" id="PS51007"/>
    </source>
</evidence>
<dbReference type="PANTHER" id="PTHR35008:SF9">
    <property type="entry name" value="CYTOCHROME C DOMAIN-CONTAINING PROTEIN"/>
    <property type="match status" value="1"/>
</dbReference>
<comment type="caution">
    <text evidence="7">The sequence shown here is derived from an EMBL/GenBank/DDBJ whole genome shotgun (WGS) entry which is preliminary data.</text>
</comment>
<dbReference type="AlphaFoldDB" id="A0A562NMD8"/>
<dbReference type="RefSeq" id="WP_145398240.1">
    <property type="nucleotide sequence ID" value="NZ_VLKU01000007.1"/>
</dbReference>
<dbReference type="PANTHER" id="PTHR35008">
    <property type="entry name" value="BLL4482 PROTEIN-RELATED"/>
    <property type="match status" value="1"/>
</dbReference>
<dbReference type="GO" id="GO:0009055">
    <property type="term" value="F:electron transfer activity"/>
    <property type="evidence" value="ECO:0007669"/>
    <property type="project" value="InterPro"/>
</dbReference>
<keyword evidence="1 4" id="KW-0349">Heme</keyword>
<protein>
    <submittedName>
        <fullName evidence="7">Mono/diheme cytochrome c family protein</fullName>
    </submittedName>
</protein>
<dbReference type="GO" id="GO:0046872">
    <property type="term" value="F:metal ion binding"/>
    <property type="evidence" value="ECO:0007669"/>
    <property type="project" value="UniProtKB-KW"/>
</dbReference>
<dbReference type="GO" id="GO:0020037">
    <property type="term" value="F:heme binding"/>
    <property type="evidence" value="ECO:0007669"/>
    <property type="project" value="InterPro"/>
</dbReference>
<evidence type="ECO:0000313" key="8">
    <source>
        <dbReference type="Proteomes" id="UP000316225"/>
    </source>
</evidence>
<evidence type="ECO:0000256" key="4">
    <source>
        <dbReference type="PROSITE-ProRule" id="PRU00433"/>
    </source>
</evidence>
<proteinExistence type="predicted"/>
<evidence type="ECO:0000256" key="5">
    <source>
        <dbReference type="SAM" id="SignalP"/>
    </source>
</evidence>
<dbReference type="Gene3D" id="1.10.760.10">
    <property type="entry name" value="Cytochrome c-like domain"/>
    <property type="match status" value="1"/>
</dbReference>
<feature type="domain" description="Cytochrome c" evidence="6">
    <location>
        <begin position="35"/>
        <end position="114"/>
    </location>
</feature>
<reference evidence="7 8" key="1">
    <citation type="journal article" date="2015" name="Stand. Genomic Sci.">
        <title>Genomic Encyclopedia of Bacterial and Archaeal Type Strains, Phase III: the genomes of soil and plant-associated and newly described type strains.</title>
        <authorList>
            <person name="Whitman W.B."/>
            <person name="Woyke T."/>
            <person name="Klenk H.P."/>
            <person name="Zhou Y."/>
            <person name="Lilburn T.G."/>
            <person name="Beck B.J."/>
            <person name="De Vos P."/>
            <person name="Vandamme P."/>
            <person name="Eisen J.A."/>
            <person name="Garrity G."/>
            <person name="Hugenholtz P."/>
            <person name="Kyrpides N.C."/>
        </authorList>
    </citation>
    <scope>NUCLEOTIDE SEQUENCE [LARGE SCALE GENOMIC DNA]</scope>
    <source>
        <strain evidence="7 8">CGMCC 1.5364</strain>
    </source>
</reference>
<gene>
    <name evidence="7" type="ORF">IQ24_02434</name>
</gene>
<feature type="chain" id="PRO_5022200492" evidence="5">
    <location>
        <begin position="24"/>
        <end position="131"/>
    </location>
</feature>
<dbReference type="EMBL" id="VLKU01000007">
    <property type="protein sequence ID" value="TWI33293.1"/>
    <property type="molecule type" value="Genomic_DNA"/>
</dbReference>
<name>A0A562NMD8_9RHOB</name>
<keyword evidence="3 4" id="KW-0408">Iron</keyword>
<keyword evidence="2 4" id="KW-0479">Metal-binding</keyword>
<dbReference type="InterPro" id="IPR009056">
    <property type="entry name" value="Cyt_c-like_dom"/>
</dbReference>
<dbReference type="InterPro" id="IPR036909">
    <property type="entry name" value="Cyt_c-like_dom_sf"/>
</dbReference>
<dbReference type="PROSITE" id="PS51007">
    <property type="entry name" value="CYTC"/>
    <property type="match status" value="1"/>
</dbReference>
<keyword evidence="5" id="KW-0732">Signal</keyword>
<dbReference type="Pfam" id="PF13442">
    <property type="entry name" value="Cytochrome_CBB3"/>
    <property type="match status" value="1"/>
</dbReference>
<evidence type="ECO:0000256" key="3">
    <source>
        <dbReference type="ARBA" id="ARBA00023004"/>
    </source>
</evidence>
<keyword evidence="8" id="KW-1185">Reference proteome</keyword>
<dbReference type="InterPro" id="IPR051459">
    <property type="entry name" value="Cytochrome_c-type_DH"/>
</dbReference>
<dbReference type="OrthoDB" id="5523448at2"/>
<evidence type="ECO:0000256" key="1">
    <source>
        <dbReference type="ARBA" id="ARBA00022617"/>
    </source>
</evidence>
<evidence type="ECO:0000313" key="7">
    <source>
        <dbReference type="EMBL" id="TWI33293.1"/>
    </source>
</evidence>
<sequence>MKRQISLAVFAAALAASASGAFAQDFVVSGSTKNLPQTEGDAIYHAVCSGCHMPEGEGAVGAGHYPALAGDAFLESPDAVIAWVLHGYKAMPPLGGIMDDAQVAAVVNYVRHNLGNNFEGETTAEDVAAAR</sequence>